<comment type="caution">
    <text evidence="1">The sequence shown here is derived from an EMBL/GenBank/DDBJ whole genome shotgun (WGS) entry which is preliminary data.</text>
</comment>
<dbReference type="InterPro" id="IPR012657">
    <property type="entry name" value="23S_rRNA-intervening_sequence"/>
</dbReference>
<dbReference type="CDD" id="cd16377">
    <property type="entry name" value="23S_rRNA_IVP_like"/>
    <property type="match status" value="1"/>
</dbReference>
<dbReference type="Gene3D" id="1.20.1440.60">
    <property type="entry name" value="23S rRNA-intervening sequence"/>
    <property type="match status" value="1"/>
</dbReference>
<dbReference type="RefSeq" id="WP_377177218.1">
    <property type="nucleotide sequence ID" value="NZ_JBHUJB010000005.1"/>
</dbReference>
<reference evidence="2" key="1">
    <citation type="journal article" date="2019" name="Int. J. Syst. Evol. Microbiol.">
        <title>The Global Catalogue of Microorganisms (GCM) 10K type strain sequencing project: providing services to taxonomists for standard genome sequencing and annotation.</title>
        <authorList>
            <consortium name="The Broad Institute Genomics Platform"/>
            <consortium name="The Broad Institute Genome Sequencing Center for Infectious Disease"/>
            <person name="Wu L."/>
            <person name="Ma J."/>
        </authorList>
    </citation>
    <scope>NUCLEOTIDE SEQUENCE [LARGE SCALE GENOMIC DNA]</scope>
    <source>
        <strain evidence="2">CCUG 57942</strain>
    </source>
</reference>
<accession>A0ABW4Z6H6</accession>
<protein>
    <submittedName>
        <fullName evidence="1">Four helix bundle protein</fullName>
    </submittedName>
</protein>
<evidence type="ECO:0000313" key="2">
    <source>
        <dbReference type="Proteomes" id="UP001597389"/>
    </source>
</evidence>
<organism evidence="1 2">
    <name type="scientific">Rubritalea tangerina</name>
    <dbReference type="NCBI Taxonomy" id="430798"/>
    <lineage>
        <taxon>Bacteria</taxon>
        <taxon>Pseudomonadati</taxon>
        <taxon>Verrucomicrobiota</taxon>
        <taxon>Verrucomicrobiia</taxon>
        <taxon>Verrucomicrobiales</taxon>
        <taxon>Rubritaleaceae</taxon>
        <taxon>Rubritalea</taxon>
    </lineage>
</organism>
<sequence length="121" mass="13864">MTPAKTYKDLLVWQSAHRFVMEVYSVTQSFPKEEQFGLTSQLRRAAVSVPSNIVEGFGRWSNSEKLRFYNIAESSLHEADYQLYLASELKFANTRNALSIAEETKRLLAAFIKSIRPKDAK</sequence>
<name>A0ABW4Z6H6_9BACT</name>
<keyword evidence="2" id="KW-1185">Reference proteome</keyword>
<gene>
    <name evidence="1" type="ORF">ACFSW8_00955</name>
</gene>
<dbReference type="EMBL" id="JBHUJB010000005">
    <property type="protein sequence ID" value="MFD2157461.1"/>
    <property type="molecule type" value="Genomic_DNA"/>
</dbReference>
<dbReference type="InterPro" id="IPR036583">
    <property type="entry name" value="23S_rRNA_IVS_sf"/>
</dbReference>
<dbReference type="SUPFAM" id="SSF158446">
    <property type="entry name" value="IVS-encoded protein-like"/>
    <property type="match status" value="1"/>
</dbReference>
<dbReference type="NCBIfam" id="TIGR02436">
    <property type="entry name" value="four helix bundle protein"/>
    <property type="match status" value="1"/>
</dbReference>
<dbReference type="PANTHER" id="PTHR38471:SF2">
    <property type="entry name" value="FOUR HELIX BUNDLE PROTEIN"/>
    <property type="match status" value="1"/>
</dbReference>
<dbReference type="PANTHER" id="PTHR38471">
    <property type="entry name" value="FOUR HELIX BUNDLE PROTEIN"/>
    <property type="match status" value="1"/>
</dbReference>
<proteinExistence type="predicted"/>
<dbReference type="Proteomes" id="UP001597389">
    <property type="component" value="Unassembled WGS sequence"/>
</dbReference>
<dbReference type="Pfam" id="PF05635">
    <property type="entry name" value="23S_rRNA_IVP"/>
    <property type="match status" value="1"/>
</dbReference>
<evidence type="ECO:0000313" key="1">
    <source>
        <dbReference type="EMBL" id="MFD2157461.1"/>
    </source>
</evidence>